<dbReference type="Proteomes" id="UP000256645">
    <property type="component" value="Unassembled WGS sequence"/>
</dbReference>
<feature type="compositionally biased region" description="Acidic residues" evidence="1">
    <location>
        <begin position="27"/>
        <end position="59"/>
    </location>
</feature>
<name>A0A3D8QPP7_9HELO</name>
<comment type="caution">
    <text evidence="2">The sequence shown here is derived from an EMBL/GenBank/DDBJ whole genome shotgun (WGS) entry which is preliminary data.</text>
</comment>
<gene>
    <name evidence="2" type="ORF">BP6252_11341</name>
</gene>
<feature type="compositionally biased region" description="Basic and acidic residues" evidence="1">
    <location>
        <begin position="14"/>
        <end position="26"/>
    </location>
</feature>
<evidence type="ECO:0000313" key="2">
    <source>
        <dbReference type="EMBL" id="RDW63796.1"/>
    </source>
</evidence>
<evidence type="ECO:0000256" key="1">
    <source>
        <dbReference type="SAM" id="MobiDB-lite"/>
    </source>
</evidence>
<dbReference type="AlphaFoldDB" id="A0A3D8QPP7"/>
<keyword evidence="3" id="KW-1185">Reference proteome</keyword>
<proteinExistence type="predicted"/>
<organism evidence="2 3">
    <name type="scientific">Coleophoma cylindrospora</name>
    <dbReference type="NCBI Taxonomy" id="1849047"/>
    <lineage>
        <taxon>Eukaryota</taxon>
        <taxon>Fungi</taxon>
        <taxon>Dikarya</taxon>
        <taxon>Ascomycota</taxon>
        <taxon>Pezizomycotina</taxon>
        <taxon>Leotiomycetes</taxon>
        <taxon>Helotiales</taxon>
        <taxon>Dermateaceae</taxon>
        <taxon>Coleophoma</taxon>
    </lineage>
</organism>
<sequence>MDGLQIATNFAFEGHSKDNHDGAESHLDDDDDDEDDEDEYDDDDLEENVSNNDNDDNESEFFPMDSRAFVTQELHSGSSNHGDMFPFGGTVPRVSSGFFSTISTSANDAVWDLPMPMNGQLSYGSGLIESESSSSIQPTPPSRGELAALPDRAMLDSRGEFDDLLDSEPNPSWAGISDELGHVSPSSLPSQTTLVLENVHPETLKSLMYILIETNTKMTMQRHQ</sequence>
<reference evidence="2 3" key="1">
    <citation type="journal article" date="2018" name="IMA Fungus">
        <title>IMA Genome-F 9: Draft genome sequence of Annulohypoxylon stygium, Aspergillus mulundensis, Berkeleyomyces basicola (syn. Thielaviopsis basicola), Ceratocystis smalleyi, two Cercospora beticola strains, Coleophoma cylindrospora, Fusarium fracticaudum, Phialophora cf. hyalina, and Morchella septimelata.</title>
        <authorList>
            <person name="Wingfield B.D."/>
            <person name="Bills G.F."/>
            <person name="Dong Y."/>
            <person name="Huang W."/>
            <person name="Nel W.J."/>
            <person name="Swalarsk-Parry B.S."/>
            <person name="Vaghefi N."/>
            <person name="Wilken P.M."/>
            <person name="An Z."/>
            <person name="de Beer Z.W."/>
            <person name="De Vos L."/>
            <person name="Chen L."/>
            <person name="Duong T.A."/>
            <person name="Gao Y."/>
            <person name="Hammerbacher A."/>
            <person name="Kikkert J.R."/>
            <person name="Li Y."/>
            <person name="Li H."/>
            <person name="Li K."/>
            <person name="Li Q."/>
            <person name="Liu X."/>
            <person name="Ma X."/>
            <person name="Naidoo K."/>
            <person name="Pethybridge S.J."/>
            <person name="Sun J."/>
            <person name="Steenkamp E.T."/>
            <person name="van der Nest M.A."/>
            <person name="van Wyk S."/>
            <person name="Wingfield M.J."/>
            <person name="Xiong C."/>
            <person name="Yue Q."/>
            <person name="Zhang X."/>
        </authorList>
    </citation>
    <scope>NUCLEOTIDE SEQUENCE [LARGE SCALE GENOMIC DNA]</scope>
    <source>
        <strain evidence="2 3">BP6252</strain>
    </source>
</reference>
<dbReference type="EMBL" id="PDLM01000013">
    <property type="protein sequence ID" value="RDW63796.1"/>
    <property type="molecule type" value="Genomic_DNA"/>
</dbReference>
<evidence type="ECO:0000313" key="3">
    <source>
        <dbReference type="Proteomes" id="UP000256645"/>
    </source>
</evidence>
<accession>A0A3D8QPP7</accession>
<protein>
    <submittedName>
        <fullName evidence="2">Uncharacterized protein</fullName>
    </submittedName>
</protein>
<feature type="region of interest" description="Disordered" evidence="1">
    <location>
        <begin position="1"/>
        <end position="61"/>
    </location>
</feature>